<name>A0A517NWB2_9BACT</name>
<reference evidence="3 4" key="1">
    <citation type="submission" date="2019-02" db="EMBL/GenBank/DDBJ databases">
        <title>Deep-cultivation of Planctomycetes and their phenomic and genomic characterization uncovers novel biology.</title>
        <authorList>
            <person name="Wiegand S."/>
            <person name="Jogler M."/>
            <person name="Boedeker C."/>
            <person name="Pinto D."/>
            <person name="Vollmers J."/>
            <person name="Rivas-Marin E."/>
            <person name="Kohn T."/>
            <person name="Peeters S.H."/>
            <person name="Heuer A."/>
            <person name="Rast P."/>
            <person name="Oberbeckmann S."/>
            <person name="Bunk B."/>
            <person name="Jeske O."/>
            <person name="Meyerdierks A."/>
            <person name="Storesund J.E."/>
            <person name="Kallscheuer N."/>
            <person name="Luecker S."/>
            <person name="Lage O.M."/>
            <person name="Pohl T."/>
            <person name="Merkel B.J."/>
            <person name="Hornburger P."/>
            <person name="Mueller R.-W."/>
            <person name="Bruemmer F."/>
            <person name="Labrenz M."/>
            <person name="Spormann A.M."/>
            <person name="Op den Camp H."/>
            <person name="Overmann J."/>
            <person name="Amann R."/>
            <person name="Jetten M.S.M."/>
            <person name="Mascher T."/>
            <person name="Medema M.H."/>
            <person name="Devos D.P."/>
            <person name="Kaster A.-K."/>
            <person name="Ovreas L."/>
            <person name="Rohde M."/>
            <person name="Galperin M.Y."/>
            <person name="Jogler C."/>
        </authorList>
    </citation>
    <scope>NUCLEOTIDE SEQUENCE [LARGE SCALE GENOMIC DNA]</scope>
    <source>
        <strain evidence="3 4">K23_9</strain>
    </source>
</reference>
<sequence length="693" mass="76368">MTAPNRTPSTRWLPTKRWPGTHWLALPLAILTGGIVSAQPPAKSNRAISPYDSPALFYEQFHGGVPRFHVAKANPDSENDLLGGDDLLSGGDDLLGGEMSGGDDLLGDDLLGGGDDLLGGGSAADPLANIGPAKKDPAKDKDQKDPHEALWTENCYPSAEACRKCHPSQYEEWRGSAHAYSLVSPMFSRFEQAMQEYTQGTVGHFCQRCHSPVGTQLKIPRAASLLEAPPVVREGVTCIACHRVNEHYWRGSNGDRRIEPGDIHQPVRGSSDGQGVAEAIANAERLKLKLSPHDKGLGQPMHNGAHFFEPLTNSDVCVSCHQVAVHPGIDLEVVHAQYRSGPAAKRGITCQQCHMGAVPGKPNGYEEAHIAEISGKPYGVPKRKSNHNFWGPNYSIAHPGIFPHNPDAKRYTPRQWLDFDYRAGWGKPEFERNVPKSMSFPKPWDTVDDRIDGRKIVDANLAKAQEKRVSAIETYKAGLDVGDPIFYRRPSVGRGMKVGFKVSNISDGHNMPTGSLGAQPQLWLNVVLINPDGKRVWESGYLDQSGDLADMNSREVALGRIARDKDLFNLQTKFLINNGLRGTDREVALPVNFSVDQLAFLRPGAVPVSVLNHPPLIRMEAHSIAPLDHRIAKYNIPATAFTKAGPYRLSVRMRNRIEPIYFMRQIKSTPDMIRRMNEGILTLSPSSHTFWVK</sequence>
<dbReference type="RefSeq" id="WP_419189021.1">
    <property type="nucleotide sequence ID" value="NZ_CP036526.1"/>
</dbReference>
<dbReference type="InterPro" id="IPR036280">
    <property type="entry name" value="Multihaem_cyt_sf"/>
</dbReference>
<evidence type="ECO:0000259" key="2">
    <source>
        <dbReference type="Pfam" id="PF13435"/>
    </source>
</evidence>
<evidence type="ECO:0000313" key="3">
    <source>
        <dbReference type="EMBL" id="QDT11388.1"/>
    </source>
</evidence>
<evidence type="ECO:0000256" key="1">
    <source>
        <dbReference type="SAM" id="MobiDB-lite"/>
    </source>
</evidence>
<dbReference type="Pfam" id="PF13435">
    <property type="entry name" value="Cytochrome_C554"/>
    <property type="match status" value="1"/>
</dbReference>
<dbReference type="Gene3D" id="1.10.1130.10">
    <property type="entry name" value="Flavocytochrome C3, Chain A"/>
    <property type="match status" value="1"/>
</dbReference>
<dbReference type="Proteomes" id="UP000319817">
    <property type="component" value="Chromosome"/>
</dbReference>
<feature type="compositionally biased region" description="Basic and acidic residues" evidence="1">
    <location>
        <begin position="133"/>
        <end position="146"/>
    </location>
</feature>
<feature type="domain" description="Cytochrome c-552/4" evidence="2">
    <location>
        <begin position="161"/>
        <end position="242"/>
    </location>
</feature>
<organism evidence="3 4">
    <name type="scientific">Stieleria marina</name>
    <dbReference type="NCBI Taxonomy" id="1930275"/>
    <lineage>
        <taxon>Bacteria</taxon>
        <taxon>Pseudomonadati</taxon>
        <taxon>Planctomycetota</taxon>
        <taxon>Planctomycetia</taxon>
        <taxon>Pirellulales</taxon>
        <taxon>Pirellulaceae</taxon>
        <taxon>Stieleria</taxon>
    </lineage>
</organism>
<protein>
    <recommendedName>
        <fullName evidence="2">Cytochrome c-552/4 domain-containing protein</fullName>
    </recommendedName>
</protein>
<dbReference type="AlphaFoldDB" id="A0A517NWB2"/>
<gene>
    <name evidence="3" type="ORF">K239x_33840</name>
</gene>
<dbReference type="InterPro" id="IPR023155">
    <property type="entry name" value="Cyt_c-552/4"/>
</dbReference>
<dbReference type="SUPFAM" id="SSF48695">
    <property type="entry name" value="Multiheme cytochromes"/>
    <property type="match status" value="1"/>
</dbReference>
<keyword evidence="4" id="KW-1185">Reference proteome</keyword>
<dbReference type="EMBL" id="CP036526">
    <property type="protein sequence ID" value="QDT11388.1"/>
    <property type="molecule type" value="Genomic_DNA"/>
</dbReference>
<accession>A0A517NWB2</accession>
<proteinExistence type="predicted"/>
<feature type="region of interest" description="Disordered" evidence="1">
    <location>
        <begin position="122"/>
        <end position="146"/>
    </location>
</feature>
<evidence type="ECO:0000313" key="4">
    <source>
        <dbReference type="Proteomes" id="UP000319817"/>
    </source>
</evidence>